<dbReference type="EMBL" id="JAAHCF010000157">
    <property type="protein sequence ID" value="KAK8147304.1"/>
    <property type="molecule type" value="Genomic_DNA"/>
</dbReference>
<comment type="caution">
    <text evidence="1">The sequence shown here is derived from an EMBL/GenBank/DDBJ whole genome shotgun (WGS) entry which is preliminary data.</text>
</comment>
<name>A0AAW0RZL1_9HYPO</name>
<organism evidence="1 2">
    <name type="scientific">Beauveria asiatica</name>
    <dbReference type="NCBI Taxonomy" id="1069075"/>
    <lineage>
        <taxon>Eukaryota</taxon>
        <taxon>Fungi</taxon>
        <taxon>Dikarya</taxon>
        <taxon>Ascomycota</taxon>
        <taxon>Pezizomycotina</taxon>
        <taxon>Sordariomycetes</taxon>
        <taxon>Hypocreomycetidae</taxon>
        <taxon>Hypocreales</taxon>
        <taxon>Cordycipitaceae</taxon>
        <taxon>Beauveria</taxon>
    </lineage>
</organism>
<dbReference type="Proteomes" id="UP001397290">
    <property type="component" value="Unassembled WGS sequence"/>
</dbReference>
<sequence length="186" mass="21196">MTKKTLISHVESELPSGATLKELNPKIPDREAVADWVVPDITGINQDKLTDFHPSHVSHVVLIISLHRQEQIMRRVGVRYDSKRPFPFWHFIGKIVSRALFGRDDGLEVMNYIAVRRTEYVAFTTRRCLDGETTHVNVIEVTFERPQPGSLMQCVWKPAGQLVVSKIQDCECNIVRDIARPPPADN</sequence>
<reference evidence="1 2" key="1">
    <citation type="submission" date="2020-02" db="EMBL/GenBank/DDBJ databases">
        <title>Comparative genomics of the hypocrealean fungal genus Beauvera.</title>
        <authorList>
            <person name="Showalter D.N."/>
            <person name="Bushley K.E."/>
            <person name="Rehner S.A."/>
        </authorList>
    </citation>
    <scope>NUCLEOTIDE SEQUENCE [LARGE SCALE GENOMIC DNA]</scope>
    <source>
        <strain evidence="1 2">ARSEF4384</strain>
    </source>
</reference>
<proteinExistence type="predicted"/>
<evidence type="ECO:0000313" key="1">
    <source>
        <dbReference type="EMBL" id="KAK8147304.1"/>
    </source>
</evidence>
<keyword evidence="2" id="KW-1185">Reference proteome</keyword>
<accession>A0AAW0RZL1</accession>
<protein>
    <submittedName>
        <fullName evidence="1">Uncharacterized protein</fullName>
    </submittedName>
</protein>
<dbReference type="AlphaFoldDB" id="A0AAW0RZL1"/>
<evidence type="ECO:0000313" key="2">
    <source>
        <dbReference type="Proteomes" id="UP001397290"/>
    </source>
</evidence>
<gene>
    <name evidence="1" type="ORF">G3M48_001849</name>
</gene>